<feature type="transmembrane region" description="Helical" evidence="1">
    <location>
        <begin position="99"/>
        <end position="116"/>
    </location>
</feature>
<feature type="transmembrane region" description="Helical" evidence="1">
    <location>
        <begin position="44"/>
        <end position="63"/>
    </location>
</feature>
<dbReference type="OrthoDB" id="9813172at2"/>
<protein>
    <submittedName>
        <fullName evidence="2">ABC transporter, permease protein, putative</fullName>
    </submittedName>
</protein>
<accession>A0A0A8X598</accession>
<proteinExistence type="predicted"/>
<dbReference type="Pfam" id="PF14808">
    <property type="entry name" value="TMEM164"/>
    <property type="match status" value="1"/>
</dbReference>
<dbReference type="NCBIfam" id="TIGR02206">
    <property type="entry name" value="intg_mem_TP0381"/>
    <property type="match status" value="1"/>
</dbReference>
<keyword evidence="3" id="KW-1185">Reference proteome</keyword>
<dbReference type="STRING" id="1321606.SAMD00020551_3269"/>
<feature type="transmembrane region" description="Helical" evidence="1">
    <location>
        <begin position="128"/>
        <end position="147"/>
    </location>
</feature>
<gene>
    <name evidence="2" type="ORF">SAMD00020551_3269</name>
</gene>
<dbReference type="AlphaFoldDB" id="A0A0A8X598"/>
<feature type="transmembrane region" description="Helical" evidence="1">
    <location>
        <begin position="75"/>
        <end position="92"/>
    </location>
</feature>
<feature type="transmembrane region" description="Helical" evidence="1">
    <location>
        <begin position="12"/>
        <end position="32"/>
    </location>
</feature>
<keyword evidence="1" id="KW-1133">Transmembrane helix</keyword>
<name>A0A0A8X598_MESS1</name>
<sequence length="245" mass="28492">MFSVTGMQGFELLSAEHLVTLGLFFGVCLGLVLLRNQIRPHKNVLKWIIFWTLVACQVSHQLWLILTGQWQIGDLPLHMCSLSSFLAMYLFLRKSVKGFYVLYFIGTLPAVLAMVTPEMSYTFPHFDYIEYFLNHSAIPIAALYFILFEDYRVPRKAILFTYLVVNIIAVPIFIFNFLFDTNFFYLASPTEAKTILSFFGSGIMYYLNLEVGALIVFSITYIPMWQLIKRENRRRLVGVYHKQDN</sequence>
<reference evidence="2 3" key="1">
    <citation type="submission" date="2013-06" db="EMBL/GenBank/DDBJ databases">
        <title>Whole genome shotgun sequence of Bacillus selenatarsenatis SF-1.</title>
        <authorList>
            <person name="Kuroda M."/>
            <person name="Sei K."/>
            <person name="Yamashita M."/>
            <person name="Ike M."/>
        </authorList>
    </citation>
    <scope>NUCLEOTIDE SEQUENCE [LARGE SCALE GENOMIC DNA]</scope>
    <source>
        <strain evidence="2 3">SF-1</strain>
    </source>
</reference>
<feature type="transmembrane region" description="Helical" evidence="1">
    <location>
        <begin position="203"/>
        <end position="225"/>
    </location>
</feature>
<comment type="caution">
    <text evidence="2">The sequence shown here is derived from an EMBL/GenBank/DDBJ whole genome shotgun (WGS) entry which is preliminary data.</text>
</comment>
<dbReference type="EMBL" id="BASE01000073">
    <property type="protein sequence ID" value="GAM15113.1"/>
    <property type="molecule type" value="Genomic_DNA"/>
</dbReference>
<dbReference type="Proteomes" id="UP000031014">
    <property type="component" value="Unassembled WGS sequence"/>
</dbReference>
<keyword evidence="1" id="KW-0812">Transmembrane</keyword>
<organism evidence="2 3">
    <name type="scientific">Mesobacillus selenatarsenatis (strain DSM 18680 / JCM 14380 / FERM P-15431 / SF-1)</name>
    <dbReference type="NCBI Taxonomy" id="1321606"/>
    <lineage>
        <taxon>Bacteria</taxon>
        <taxon>Bacillati</taxon>
        <taxon>Bacillota</taxon>
        <taxon>Bacilli</taxon>
        <taxon>Bacillales</taxon>
        <taxon>Bacillaceae</taxon>
        <taxon>Mesobacillus</taxon>
    </lineage>
</organism>
<evidence type="ECO:0000313" key="3">
    <source>
        <dbReference type="Proteomes" id="UP000031014"/>
    </source>
</evidence>
<evidence type="ECO:0000256" key="1">
    <source>
        <dbReference type="SAM" id="Phobius"/>
    </source>
</evidence>
<dbReference type="RefSeq" id="WP_041966797.1">
    <property type="nucleotide sequence ID" value="NZ_BASE01000073.1"/>
</dbReference>
<evidence type="ECO:0000313" key="2">
    <source>
        <dbReference type="EMBL" id="GAM15113.1"/>
    </source>
</evidence>
<feature type="transmembrane region" description="Helical" evidence="1">
    <location>
        <begin position="159"/>
        <end position="179"/>
    </location>
</feature>
<dbReference type="InterPro" id="IPR011737">
    <property type="entry name" value="CHP02206_TP0381"/>
</dbReference>
<keyword evidence="1" id="KW-0472">Membrane</keyword>